<evidence type="ECO:0000313" key="3">
    <source>
        <dbReference type="Proteomes" id="UP000305675"/>
    </source>
</evidence>
<comment type="caution">
    <text evidence="2">The sequence shown here is derived from an EMBL/GenBank/DDBJ whole genome shotgun (WGS) entry which is preliminary data.</text>
</comment>
<dbReference type="Proteomes" id="UP000305675">
    <property type="component" value="Unassembled WGS sequence"/>
</dbReference>
<dbReference type="RefSeq" id="WP_136861908.1">
    <property type="nucleotide sequence ID" value="NZ_SWCJ01000002.1"/>
</dbReference>
<name>A0A4V5NWN5_9GAMM</name>
<proteinExistence type="predicted"/>
<dbReference type="AlphaFoldDB" id="A0A4V5NWN5"/>
<evidence type="ECO:0000256" key="1">
    <source>
        <dbReference type="SAM" id="SignalP"/>
    </source>
</evidence>
<feature type="signal peptide" evidence="1">
    <location>
        <begin position="1"/>
        <end position="22"/>
    </location>
</feature>
<dbReference type="EMBL" id="SWCJ01000002">
    <property type="protein sequence ID" value="TKB57262.1"/>
    <property type="molecule type" value="Genomic_DNA"/>
</dbReference>
<sequence>MYLRILALLILGFGFLSHPASAANLFECESCSDTDIRLKSKTLFSRADIGTYDLVFIDTMNRRFTEVTVTIQPSELDFSPSKNNNPYSTIVSAAIKPRNMQLQQDFNSIIDEIKEIPDLVDGKVRIPATGPYKNVYDSLIDDTGFQVYITDHLNRLESVKQQLTEVQMIGNILASNAQITLDGLLVSVSTKVLDSVKVVVEFSDGTTRAVQLKAGLLGKDLYIEYYPTQYAWDINKQIIPRSKIQARNYQGNISAGSYGSFSSWMTMLGLTMGGGGGGNSHCEFTFECDENHCESVARCL</sequence>
<organism evidence="2 3">
    <name type="scientific">Ferrimonas aestuarii</name>
    <dbReference type="NCBI Taxonomy" id="2569539"/>
    <lineage>
        <taxon>Bacteria</taxon>
        <taxon>Pseudomonadati</taxon>
        <taxon>Pseudomonadota</taxon>
        <taxon>Gammaproteobacteria</taxon>
        <taxon>Alteromonadales</taxon>
        <taxon>Ferrimonadaceae</taxon>
        <taxon>Ferrimonas</taxon>
    </lineage>
</organism>
<evidence type="ECO:0000313" key="2">
    <source>
        <dbReference type="EMBL" id="TKB57262.1"/>
    </source>
</evidence>
<protein>
    <submittedName>
        <fullName evidence="2">Uncharacterized protein</fullName>
    </submittedName>
</protein>
<keyword evidence="1" id="KW-0732">Signal</keyword>
<feature type="chain" id="PRO_5020264186" evidence="1">
    <location>
        <begin position="23"/>
        <end position="300"/>
    </location>
</feature>
<keyword evidence="3" id="KW-1185">Reference proteome</keyword>
<reference evidence="2 3" key="1">
    <citation type="submission" date="2019-04" db="EMBL/GenBank/DDBJ databases">
        <authorList>
            <person name="Hwang J.C."/>
        </authorList>
    </citation>
    <scope>NUCLEOTIDE SEQUENCE [LARGE SCALE GENOMIC DNA]</scope>
    <source>
        <strain evidence="2 3">IMCC35002</strain>
    </source>
</reference>
<gene>
    <name evidence="2" type="ORF">FCL42_02990</name>
</gene>
<accession>A0A4V5NWN5</accession>